<feature type="non-terminal residue" evidence="1">
    <location>
        <position position="1"/>
    </location>
</feature>
<dbReference type="EMBL" id="ANJA01002922">
    <property type="protein sequence ID" value="ETO67161.1"/>
    <property type="molecule type" value="Genomic_DNA"/>
</dbReference>
<organism evidence="1 2">
    <name type="scientific">Phytophthora nicotianae P1976</name>
    <dbReference type="NCBI Taxonomy" id="1317066"/>
    <lineage>
        <taxon>Eukaryota</taxon>
        <taxon>Sar</taxon>
        <taxon>Stramenopiles</taxon>
        <taxon>Oomycota</taxon>
        <taxon>Peronosporomycetes</taxon>
        <taxon>Peronosporales</taxon>
        <taxon>Peronosporaceae</taxon>
        <taxon>Phytophthora</taxon>
    </lineage>
</organism>
<comment type="caution">
    <text evidence="1">The sequence shown here is derived from an EMBL/GenBank/DDBJ whole genome shotgun (WGS) entry which is preliminary data.</text>
</comment>
<sequence>ISKAERLLGYKPTTPLEQGLAKTWEWYSEFYSAEPAQFVD</sequence>
<dbReference type="Gene3D" id="3.90.25.10">
    <property type="entry name" value="UDP-galactose 4-epimerase, domain 1"/>
    <property type="match status" value="1"/>
</dbReference>
<protein>
    <recommendedName>
        <fullName evidence="3">NAD(P)-binding domain-containing protein</fullName>
    </recommendedName>
</protein>
<dbReference type="SUPFAM" id="SSF51735">
    <property type="entry name" value="NAD(P)-binding Rossmann-fold domains"/>
    <property type="match status" value="1"/>
</dbReference>
<proteinExistence type="predicted"/>
<gene>
    <name evidence="1" type="ORF">F444_15841</name>
</gene>
<reference evidence="1 2" key="1">
    <citation type="submission" date="2013-11" db="EMBL/GenBank/DDBJ databases">
        <title>The Genome Sequence of Phytophthora parasitica P1976.</title>
        <authorList>
            <consortium name="The Broad Institute Genomics Platform"/>
            <person name="Russ C."/>
            <person name="Tyler B."/>
            <person name="Panabieres F."/>
            <person name="Shan W."/>
            <person name="Tripathy S."/>
            <person name="Grunwald N."/>
            <person name="Machado M."/>
            <person name="Johnson C.S."/>
            <person name="Walker B."/>
            <person name="Young S."/>
            <person name="Zeng Q."/>
            <person name="Gargeya S."/>
            <person name="Fitzgerald M."/>
            <person name="Haas B."/>
            <person name="Abouelleil A."/>
            <person name="Allen A.W."/>
            <person name="Alvarado L."/>
            <person name="Arachchi H.M."/>
            <person name="Berlin A.M."/>
            <person name="Chapman S.B."/>
            <person name="Gainer-Dewar J."/>
            <person name="Goldberg J."/>
            <person name="Griggs A."/>
            <person name="Gujja S."/>
            <person name="Hansen M."/>
            <person name="Howarth C."/>
            <person name="Imamovic A."/>
            <person name="Ireland A."/>
            <person name="Larimer J."/>
            <person name="McCowan C."/>
            <person name="Murphy C."/>
            <person name="Pearson M."/>
            <person name="Poon T.W."/>
            <person name="Priest M."/>
            <person name="Roberts A."/>
            <person name="Saif S."/>
            <person name="Shea T."/>
            <person name="Sisk P."/>
            <person name="Sykes S."/>
            <person name="Wortman J."/>
            <person name="Nusbaum C."/>
            <person name="Birren B."/>
        </authorList>
    </citation>
    <scope>NUCLEOTIDE SEQUENCE [LARGE SCALE GENOMIC DNA]</scope>
    <source>
        <strain evidence="1 2">P1976</strain>
    </source>
</reference>
<name>A0A080ZKK0_PHYNI</name>
<evidence type="ECO:0000313" key="1">
    <source>
        <dbReference type="EMBL" id="ETO67161.1"/>
    </source>
</evidence>
<dbReference type="OrthoDB" id="202470at2759"/>
<dbReference type="InterPro" id="IPR036291">
    <property type="entry name" value="NAD(P)-bd_dom_sf"/>
</dbReference>
<evidence type="ECO:0000313" key="2">
    <source>
        <dbReference type="Proteomes" id="UP000028582"/>
    </source>
</evidence>
<accession>A0A080ZKK0</accession>
<dbReference type="Proteomes" id="UP000028582">
    <property type="component" value="Unassembled WGS sequence"/>
</dbReference>
<dbReference type="AlphaFoldDB" id="A0A080ZKK0"/>
<evidence type="ECO:0008006" key="3">
    <source>
        <dbReference type="Google" id="ProtNLM"/>
    </source>
</evidence>